<dbReference type="Proteomes" id="UP001146351">
    <property type="component" value="Unassembled WGS sequence"/>
</dbReference>
<protein>
    <submittedName>
        <fullName evidence="1">Uncharacterized protein</fullName>
    </submittedName>
</protein>
<comment type="caution">
    <text evidence="1">The sequence shown here is derived from an EMBL/GenBank/DDBJ whole genome shotgun (WGS) entry which is preliminary data.</text>
</comment>
<sequence length="260" mass="30371">MADEPPERYELRKSLMMLNWNLNADDMQQRFDFSLLEKHNVHVQHMSLDKGSADSPRFFAPYANAPPVPDEILKKARNEPRGFLVPGYYDDYARWFYGLWHRYTYDEMYYPSLYPQHEHWPWVQGCLLCNGLPRVPNCEESSSPEEVLRSADRYMPHVKAAIVVNAEAKDGELLRAEIMSVLRLMIHQMRQKRLIPHMKIPAMVLSMLGNRARLIEAFCEDGMIILRVTKLYDIPKDMAVASQQFAEWYEGTPTGDTKSR</sequence>
<dbReference type="AlphaFoldDB" id="A0A9W9IHT3"/>
<proteinExistence type="predicted"/>
<reference evidence="1" key="2">
    <citation type="journal article" date="2023" name="IMA Fungus">
        <title>Comparative genomic study of the Penicillium genus elucidates a diverse pangenome and 15 lateral gene transfer events.</title>
        <authorList>
            <person name="Petersen C."/>
            <person name="Sorensen T."/>
            <person name="Nielsen M.R."/>
            <person name="Sondergaard T.E."/>
            <person name="Sorensen J.L."/>
            <person name="Fitzpatrick D.A."/>
            <person name="Frisvad J.C."/>
            <person name="Nielsen K.L."/>
        </authorList>
    </citation>
    <scope>NUCLEOTIDE SEQUENCE</scope>
    <source>
        <strain evidence="1">IBT 21917</strain>
    </source>
</reference>
<organism evidence="1 2">
    <name type="scientific">Penicillium capsulatum</name>
    <dbReference type="NCBI Taxonomy" id="69766"/>
    <lineage>
        <taxon>Eukaryota</taxon>
        <taxon>Fungi</taxon>
        <taxon>Dikarya</taxon>
        <taxon>Ascomycota</taxon>
        <taxon>Pezizomycotina</taxon>
        <taxon>Eurotiomycetes</taxon>
        <taxon>Eurotiomycetidae</taxon>
        <taxon>Eurotiales</taxon>
        <taxon>Aspergillaceae</taxon>
        <taxon>Penicillium</taxon>
    </lineage>
</organism>
<keyword evidence="2" id="KW-1185">Reference proteome</keyword>
<evidence type="ECO:0000313" key="2">
    <source>
        <dbReference type="Proteomes" id="UP001146351"/>
    </source>
</evidence>
<reference evidence="1" key="1">
    <citation type="submission" date="2022-11" db="EMBL/GenBank/DDBJ databases">
        <authorList>
            <person name="Petersen C."/>
        </authorList>
    </citation>
    <scope>NUCLEOTIDE SEQUENCE</scope>
    <source>
        <strain evidence="1">IBT 21917</strain>
    </source>
</reference>
<evidence type="ECO:0000313" key="1">
    <source>
        <dbReference type="EMBL" id="KAJ5178805.1"/>
    </source>
</evidence>
<dbReference type="EMBL" id="JAPQKO010000002">
    <property type="protein sequence ID" value="KAJ5178805.1"/>
    <property type="molecule type" value="Genomic_DNA"/>
</dbReference>
<dbReference type="OrthoDB" id="4177740at2759"/>
<accession>A0A9W9IHT3</accession>
<name>A0A9W9IHT3_9EURO</name>
<gene>
    <name evidence="1" type="ORF">N7492_002015</name>
</gene>